<evidence type="ECO:0000256" key="1">
    <source>
        <dbReference type="ARBA" id="ARBA00004141"/>
    </source>
</evidence>
<feature type="domain" description="Major facilitator superfamily (MFS) profile" evidence="3">
    <location>
        <begin position="21"/>
        <end position="487"/>
    </location>
</feature>
<dbReference type="InterPro" id="IPR011701">
    <property type="entry name" value="MFS"/>
</dbReference>
<organism evidence="4 5">
    <name type="scientific">Anopheles quadriannulatus</name>
    <name type="common">Mosquito</name>
    <dbReference type="NCBI Taxonomy" id="34691"/>
    <lineage>
        <taxon>Eukaryota</taxon>
        <taxon>Metazoa</taxon>
        <taxon>Ecdysozoa</taxon>
        <taxon>Arthropoda</taxon>
        <taxon>Hexapoda</taxon>
        <taxon>Insecta</taxon>
        <taxon>Pterygota</taxon>
        <taxon>Neoptera</taxon>
        <taxon>Endopterygota</taxon>
        <taxon>Diptera</taxon>
        <taxon>Nematocera</taxon>
        <taxon>Culicoidea</taxon>
        <taxon>Culicidae</taxon>
        <taxon>Anophelinae</taxon>
        <taxon>Anopheles</taxon>
    </lineage>
</organism>
<evidence type="ECO:0000313" key="4">
    <source>
        <dbReference type="EnsemblMetazoa" id="AQUA006915-PA"/>
    </source>
</evidence>
<sequence>MAAGEVHTGRYRRVPPEGGWGLLVGVGMAMMFVVTLGSLPSFGLMFGDFLTDLGEETSAIALITSCFFSALSFAGLFTNTLMKKTSCRTVGLIGAVSYIIGSMMTIFVRSTNELLISFAVFQGAGFGLMIPVSYTTFNAYFVEKRVVMMSVAQTLIGLGTMFYPIFIQRSMDAFGFRGCMAVLAAINSHTLLAMLVMHPVQWHMRRVPLEYDPVPTSAPVAVAASDEKPLKTEDDFQELPAGQGLSQRNAKLRASRRASSIPGLGNWSGPVVVSDSTERDTKPATKWQILVDFLDLTLLKDPIYVNIVLGISFALYSDLAFFTLQPMYLFMLAFSKTDVSLIIAIGAGADLISRIFLAISSTCLNIKARYVYLAGALFTIVARFAFLCVFDFYGMAIVTAIMGFLRTWIHVPLPLVFSEYLPQERFPSGYGLFMFLQGNITFAIGPIVGYIRDVTGSYNVSFHVLTLVMALCVIPWFFEICYIRLKRKARTPELGHVTIPMIQETKA</sequence>
<dbReference type="GO" id="GO:0016020">
    <property type="term" value="C:membrane"/>
    <property type="evidence" value="ECO:0007669"/>
    <property type="project" value="UniProtKB-SubCell"/>
</dbReference>
<feature type="transmembrane region" description="Helical" evidence="2">
    <location>
        <begin position="369"/>
        <end position="386"/>
    </location>
</feature>
<dbReference type="InterPro" id="IPR050327">
    <property type="entry name" value="Proton-linked_MCT"/>
</dbReference>
<dbReference type="InterPro" id="IPR036259">
    <property type="entry name" value="MFS_trans_sf"/>
</dbReference>
<feature type="transmembrane region" description="Helical" evidence="2">
    <location>
        <begin position="89"/>
        <end position="108"/>
    </location>
</feature>
<feature type="transmembrane region" description="Helical" evidence="2">
    <location>
        <begin position="59"/>
        <end position="77"/>
    </location>
</feature>
<keyword evidence="2" id="KW-0812">Transmembrane</keyword>
<dbReference type="VEuPathDB" id="VectorBase:AQUA006915"/>
<dbReference type="PROSITE" id="PS50850">
    <property type="entry name" value="MFS"/>
    <property type="match status" value="1"/>
</dbReference>
<dbReference type="Pfam" id="PF07690">
    <property type="entry name" value="MFS_1"/>
    <property type="match status" value="1"/>
</dbReference>
<name>A0A182XAS2_ANOQN</name>
<keyword evidence="2" id="KW-1133">Transmembrane helix</keyword>
<evidence type="ECO:0000259" key="3">
    <source>
        <dbReference type="PROSITE" id="PS50850"/>
    </source>
</evidence>
<accession>A0A182XAS2</accession>
<reference evidence="4" key="1">
    <citation type="submission" date="2020-05" db="UniProtKB">
        <authorList>
            <consortium name="EnsemblMetazoa"/>
        </authorList>
    </citation>
    <scope>IDENTIFICATION</scope>
    <source>
        <strain evidence="4">SANGQUA</strain>
    </source>
</reference>
<proteinExistence type="predicted"/>
<feature type="transmembrane region" description="Helical" evidence="2">
    <location>
        <begin position="457"/>
        <end position="478"/>
    </location>
</feature>
<dbReference type="EnsemblMetazoa" id="AQUA006915-RA">
    <property type="protein sequence ID" value="AQUA006915-PA"/>
    <property type="gene ID" value="AQUA006915"/>
</dbReference>
<dbReference type="PANTHER" id="PTHR11360:SF309">
    <property type="entry name" value="MONOCARBOXYLATE TRANSPORTER 7-LIKE PROTEIN"/>
    <property type="match status" value="1"/>
</dbReference>
<keyword evidence="2" id="KW-0472">Membrane</keyword>
<keyword evidence="5" id="KW-1185">Reference proteome</keyword>
<dbReference type="Gene3D" id="1.20.1250.20">
    <property type="entry name" value="MFS general substrate transporter like domains"/>
    <property type="match status" value="1"/>
</dbReference>
<evidence type="ECO:0000313" key="5">
    <source>
        <dbReference type="Proteomes" id="UP000076407"/>
    </source>
</evidence>
<dbReference type="AlphaFoldDB" id="A0A182XAS2"/>
<dbReference type="Proteomes" id="UP000076407">
    <property type="component" value="Unassembled WGS sequence"/>
</dbReference>
<comment type="subcellular location">
    <subcellularLocation>
        <location evidence="1">Membrane</location>
        <topology evidence="1">Multi-pass membrane protein</topology>
    </subcellularLocation>
</comment>
<feature type="transmembrane region" description="Helical" evidence="2">
    <location>
        <begin position="339"/>
        <end position="357"/>
    </location>
</feature>
<evidence type="ECO:0000256" key="2">
    <source>
        <dbReference type="SAM" id="Phobius"/>
    </source>
</evidence>
<dbReference type="SUPFAM" id="SSF103473">
    <property type="entry name" value="MFS general substrate transporter"/>
    <property type="match status" value="1"/>
</dbReference>
<feature type="transmembrane region" description="Helical" evidence="2">
    <location>
        <begin position="430"/>
        <end position="451"/>
    </location>
</feature>
<dbReference type="PANTHER" id="PTHR11360">
    <property type="entry name" value="MONOCARBOXYLATE TRANSPORTER"/>
    <property type="match status" value="1"/>
</dbReference>
<feature type="transmembrane region" description="Helical" evidence="2">
    <location>
        <begin position="20"/>
        <end position="39"/>
    </location>
</feature>
<feature type="transmembrane region" description="Helical" evidence="2">
    <location>
        <begin position="173"/>
        <end position="196"/>
    </location>
</feature>
<feature type="transmembrane region" description="Helical" evidence="2">
    <location>
        <begin position="392"/>
        <end position="409"/>
    </location>
</feature>
<dbReference type="GO" id="GO:0008028">
    <property type="term" value="F:monocarboxylic acid transmembrane transporter activity"/>
    <property type="evidence" value="ECO:0007669"/>
    <property type="project" value="TreeGrafter"/>
</dbReference>
<feature type="transmembrane region" description="Helical" evidence="2">
    <location>
        <begin position="146"/>
        <end position="167"/>
    </location>
</feature>
<dbReference type="InterPro" id="IPR020846">
    <property type="entry name" value="MFS_dom"/>
</dbReference>
<feature type="transmembrane region" description="Helical" evidence="2">
    <location>
        <begin position="114"/>
        <end position="134"/>
    </location>
</feature>
<feature type="transmembrane region" description="Helical" evidence="2">
    <location>
        <begin position="303"/>
        <end position="324"/>
    </location>
</feature>
<dbReference type="STRING" id="34691.A0A182XAS2"/>
<protein>
    <recommendedName>
        <fullName evidence="3">Major facilitator superfamily (MFS) profile domain-containing protein</fullName>
    </recommendedName>
</protein>